<dbReference type="Pfam" id="PF00172">
    <property type="entry name" value="Zn_clus"/>
    <property type="match status" value="1"/>
</dbReference>
<keyword evidence="4" id="KW-1185">Reference proteome</keyword>
<keyword evidence="1" id="KW-0539">Nucleus</keyword>
<evidence type="ECO:0000313" key="4">
    <source>
        <dbReference type="Proteomes" id="UP000799302"/>
    </source>
</evidence>
<dbReference type="PANTHER" id="PTHR38111">
    <property type="entry name" value="ZN(2)-C6 FUNGAL-TYPE DOMAIN-CONTAINING PROTEIN-RELATED"/>
    <property type="match status" value="1"/>
</dbReference>
<dbReference type="InterPro" id="IPR053178">
    <property type="entry name" value="Osmoadaptation_assoc"/>
</dbReference>
<protein>
    <recommendedName>
        <fullName evidence="2">Zn(2)-C6 fungal-type domain-containing protein</fullName>
    </recommendedName>
</protein>
<evidence type="ECO:0000259" key="2">
    <source>
        <dbReference type="PROSITE" id="PS50048"/>
    </source>
</evidence>
<dbReference type="PROSITE" id="PS50048">
    <property type="entry name" value="ZN2_CY6_FUNGAL_2"/>
    <property type="match status" value="1"/>
</dbReference>
<evidence type="ECO:0000256" key="1">
    <source>
        <dbReference type="ARBA" id="ARBA00023242"/>
    </source>
</evidence>
<dbReference type="PROSITE" id="PS00463">
    <property type="entry name" value="ZN2_CY6_FUNGAL_1"/>
    <property type="match status" value="1"/>
</dbReference>
<feature type="domain" description="Zn(2)-C6 fungal-type" evidence="2">
    <location>
        <begin position="10"/>
        <end position="38"/>
    </location>
</feature>
<dbReference type="SMART" id="SM00066">
    <property type="entry name" value="GAL4"/>
    <property type="match status" value="1"/>
</dbReference>
<organism evidence="3 4">
    <name type="scientific">Microthyrium microscopicum</name>
    <dbReference type="NCBI Taxonomy" id="703497"/>
    <lineage>
        <taxon>Eukaryota</taxon>
        <taxon>Fungi</taxon>
        <taxon>Dikarya</taxon>
        <taxon>Ascomycota</taxon>
        <taxon>Pezizomycotina</taxon>
        <taxon>Dothideomycetes</taxon>
        <taxon>Dothideomycetes incertae sedis</taxon>
        <taxon>Microthyriales</taxon>
        <taxon>Microthyriaceae</taxon>
        <taxon>Microthyrium</taxon>
    </lineage>
</organism>
<dbReference type="GO" id="GO:0000981">
    <property type="term" value="F:DNA-binding transcription factor activity, RNA polymerase II-specific"/>
    <property type="evidence" value="ECO:0007669"/>
    <property type="project" value="InterPro"/>
</dbReference>
<dbReference type="Gene3D" id="4.10.240.10">
    <property type="entry name" value="Zn(2)-C6 fungal-type DNA-binding domain"/>
    <property type="match status" value="1"/>
</dbReference>
<gene>
    <name evidence="3" type="ORF">BT63DRAFT_34680</name>
</gene>
<dbReference type="EMBL" id="MU004230">
    <property type="protein sequence ID" value="KAF2675327.1"/>
    <property type="molecule type" value="Genomic_DNA"/>
</dbReference>
<name>A0A6A6UV86_9PEZI</name>
<sequence length="479" mass="54464">MVNVAGRSKGCSTCRRRRVKCDESRPICTRCQNCGLVCDGPKDRTFIKSTIVKSRRTLPKTLPPVFLKGNEFETYVCYSLQYLTRGGLLEVSFRGISSVGVSGTDMTVLSGRLSHQVVMSFATIFFGTRHKQASITKRGYAIHGVALSKINQAISDRTYCTHEELLLSVLTLAVSETLVSTGPGNNIKHMRAVEALFWPYENDIQISASLSQLYLAAQHMVIFSALHTREPSILAKPYWKRLFRSICPKHQLHQHDVFEILADCSVLIANGEKLLTHGQLHTGTHSYQRRLIRQEALDLLAHIRLWRERWDCDERNSYFETTLPTSSKTDALPFRTISIFHDEYAARMFMFYNTTLIYVLQILQSVEFENLSIQPHHNVNLQHFSQDSVRFEGISDGNAQQEFSAQMQAVLNISRTIPYYLDQISLTGYETSPLPHWALATVWSKLRGSESATGRWLMELLLEKNPGLARVMPALASRW</sequence>
<accession>A0A6A6UV86</accession>
<proteinExistence type="predicted"/>
<dbReference type="AlphaFoldDB" id="A0A6A6UV86"/>
<evidence type="ECO:0000313" key="3">
    <source>
        <dbReference type="EMBL" id="KAF2675327.1"/>
    </source>
</evidence>
<dbReference type="InterPro" id="IPR036864">
    <property type="entry name" value="Zn2-C6_fun-type_DNA-bd_sf"/>
</dbReference>
<dbReference type="OrthoDB" id="5126878at2759"/>
<dbReference type="SUPFAM" id="SSF57701">
    <property type="entry name" value="Zn2/Cys6 DNA-binding domain"/>
    <property type="match status" value="1"/>
</dbReference>
<dbReference type="GO" id="GO:0008270">
    <property type="term" value="F:zinc ion binding"/>
    <property type="evidence" value="ECO:0007669"/>
    <property type="project" value="InterPro"/>
</dbReference>
<dbReference type="CDD" id="cd00067">
    <property type="entry name" value="GAL4"/>
    <property type="match status" value="1"/>
</dbReference>
<reference evidence="3" key="1">
    <citation type="journal article" date="2020" name="Stud. Mycol.">
        <title>101 Dothideomycetes genomes: a test case for predicting lifestyles and emergence of pathogens.</title>
        <authorList>
            <person name="Haridas S."/>
            <person name="Albert R."/>
            <person name="Binder M."/>
            <person name="Bloem J."/>
            <person name="Labutti K."/>
            <person name="Salamov A."/>
            <person name="Andreopoulos B."/>
            <person name="Baker S."/>
            <person name="Barry K."/>
            <person name="Bills G."/>
            <person name="Bluhm B."/>
            <person name="Cannon C."/>
            <person name="Castanera R."/>
            <person name="Culley D."/>
            <person name="Daum C."/>
            <person name="Ezra D."/>
            <person name="Gonzalez J."/>
            <person name="Henrissat B."/>
            <person name="Kuo A."/>
            <person name="Liang C."/>
            <person name="Lipzen A."/>
            <person name="Lutzoni F."/>
            <person name="Magnuson J."/>
            <person name="Mondo S."/>
            <person name="Nolan M."/>
            <person name="Ohm R."/>
            <person name="Pangilinan J."/>
            <person name="Park H.-J."/>
            <person name="Ramirez L."/>
            <person name="Alfaro M."/>
            <person name="Sun H."/>
            <person name="Tritt A."/>
            <person name="Yoshinaga Y."/>
            <person name="Zwiers L.-H."/>
            <person name="Turgeon B."/>
            <person name="Goodwin S."/>
            <person name="Spatafora J."/>
            <person name="Crous P."/>
            <person name="Grigoriev I."/>
        </authorList>
    </citation>
    <scope>NUCLEOTIDE SEQUENCE</scope>
    <source>
        <strain evidence="3">CBS 115976</strain>
    </source>
</reference>
<dbReference type="PANTHER" id="PTHR38111:SF2">
    <property type="entry name" value="FINGER DOMAIN PROTEIN, PUTATIVE (AFU_ORTHOLOGUE AFUA_1G01560)-RELATED"/>
    <property type="match status" value="1"/>
</dbReference>
<dbReference type="Proteomes" id="UP000799302">
    <property type="component" value="Unassembled WGS sequence"/>
</dbReference>
<dbReference type="InterPro" id="IPR001138">
    <property type="entry name" value="Zn2Cys6_DnaBD"/>
</dbReference>